<dbReference type="AlphaFoldDB" id="A0A1J4U1W1"/>
<evidence type="ECO:0000256" key="7">
    <source>
        <dbReference type="ARBA" id="ARBA00022917"/>
    </source>
</evidence>
<gene>
    <name evidence="13" type="ORF">AUJ29_03065</name>
</gene>
<dbReference type="FunFam" id="3.40.50.620:FF:000192">
    <property type="entry name" value="Valine--tRNA ligase"/>
    <property type="match status" value="1"/>
</dbReference>
<evidence type="ECO:0000313" key="14">
    <source>
        <dbReference type="Proteomes" id="UP000182465"/>
    </source>
</evidence>
<dbReference type="InterPro" id="IPR013155">
    <property type="entry name" value="M/V/L/I-tRNA-synth_anticd-bd"/>
</dbReference>
<evidence type="ECO:0000259" key="11">
    <source>
        <dbReference type="Pfam" id="PF00133"/>
    </source>
</evidence>
<dbReference type="PRINTS" id="PR00986">
    <property type="entry name" value="TRNASYNTHVAL"/>
</dbReference>
<dbReference type="GO" id="GO:0005524">
    <property type="term" value="F:ATP binding"/>
    <property type="evidence" value="ECO:0007669"/>
    <property type="project" value="UniProtKB-KW"/>
</dbReference>
<comment type="subcellular location">
    <subcellularLocation>
        <location evidence="1">Cytoplasm</location>
    </subcellularLocation>
</comment>
<keyword evidence="7" id="KW-0648">Protein biosynthesis</keyword>
<dbReference type="Gene3D" id="3.40.50.620">
    <property type="entry name" value="HUPs"/>
    <property type="match status" value="2"/>
</dbReference>
<organism evidence="13 14">
    <name type="scientific">Candidatus Kuenenbacteria bacterium CG1_02_38_13</name>
    <dbReference type="NCBI Taxonomy" id="1805235"/>
    <lineage>
        <taxon>Bacteria</taxon>
        <taxon>Candidatus Kueneniibacteriota</taxon>
    </lineage>
</organism>
<proteinExistence type="inferred from homology"/>
<dbReference type="CDD" id="cd07962">
    <property type="entry name" value="Anticodon_Ia_Val"/>
    <property type="match status" value="1"/>
</dbReference>
<dbReference type="GO" id="GO:0002161">
    <property type="term" value="F:aminoacyl-tRNA deacylase activity"/>
    <property type="evidence" value="ECO:0007669"/>
    <property type="project" value="InterPro"/>
</dbReference>
<evidence type="ECO:0000256" key="10">
    <source>
        <dbReference type="NCBIfam" id="TIGR00422"/>
    </source>
</evidence>
<dbReference type="NCBIfam" id="TIGR00422">
    <property type="entry name" value="valS"/>
    <property type="match status" value="1"/>
</dbReference>
<keyword evidence="8" id="KW-0030">Aminoacyl-tRNA synthetase</keyword>
<dbReference type="InterPro" id="IPR022874">
    <property type="entry name" value="Valine-tRNA_ligase_type_2"/>
</dbReference>
<keyword evidence="4 13" id="KW-0436">Ligase</keyword>
<dbReference type="NCBIfam" id="NF009687">
    <property type="entry name" value="PRK13208.1"/>
    <property type="match status" value="1"/>
</dbReference>
<dbReference type="InterPro" id="IPR002300">
    <property type="entry name" value="aa-tRNA-synth_Ia"/>
</dbReference>
<dbReference type="InterPro" id="IPR002303">
    <property type="entry name" value="Valyl-tRNA_ligase"/>
</dbReference>
<evidence type="ECO:0000256" key="2">
    <source>
        <dbReference type="ARBA" id="ARBA00013169"/>
    </source>
</evidence>
<evidence type="ECO:0000256" key="8">
    <source>
        <dbReference type="ARBA" id="ARBA00023146"/>
    </source>
</evidence>
<comment type="caution">
    <text evidence="13">The sequence shown here is derived from an EMBL/GenBank/DDBJ whole genome shotgun (WGS) entry which is preliminary data.</text>
</comment>
<dbReference type="Pfam" id="PF00133">
    <property type="entry name" value="tRNA-synt_1"/>
    <property type="match status" value="1"/>
</dbReference>
<evidence type="ECO:0000256" key="5">
    <source>
        <dbReference type="ARBA" id="ARBA00022741"/>
    </source>
</evidence>
<dbReference type="GO" id="GO:0006438">
    <property type="term" value="P:valyl-tRNA aminoacylation"/>
    <property type="evidence" value="ECO:0007669"/>
    <property type="project" value="UniProtKB-UniRule"/>
</dbReference>
<protein>
    <recommendedName>
        <fullName evidence="2 10">Valine--tRNA ligase</fullName>
        <ecNumber evidence="2 10">6.1.1.9</ecNumber>
    </recommendedName>
</protein>
<dbReference type="GO" id="GO:0004832">
    <property type="term" value="F:valine-tRNA ligase activity"/>
    <property type="evidence" value="ECO:0007669"/>
    <property type="project" value="UniProtKB-UniRule"/>
</dbReference>
<evidence type="ECO:0000256" key="1">
    <source>
        <dbReference type="ARBA" id="ARBA00004496"/>
    </source>
</evidence>
<dbReference type="HAMAP" id="MF_02005">
    <property type="entry name" value="Val_tRNA_synth_type2"/>
    <property type="match status" value="1"/>
</dbReference>
<feature type="domain" description="Methionyl/Valyl/Leucyl/Isoleucyl-tRNA synthetase anticodon-binding" evidence="12">
    <location>
        <begin position="612"/>
        <end position="758"/>
    </location>
</feature>
<dbReference type="Pfam" id="PF08264">
    <property type="entry name" value="Anticodon_1"/>
    <property type="match status" value="1"/>
</dbReference>
<evidence type="ECO:0000313" key="13">
    <source>
        <dbReference type="EMBL" id="OIO16263.1"/>
    </source>
</evidence>
<keyword evidence="6" id="KW-0067">ATP-binding</keyword>
<dbReference type="Proteomes" id="UP000182465">
    <property type="component" value="Unassembled WGS sequence"/>
</dbReference>
<evidence type="ECO:0000256" key="9">
    <source>
        <dbReference type="ARBA" id="ARBA00047552"/>
    </source>
</evidence>
<reference evidence="13 14" key="1">
    <citation type="journal article" date="2016" name="Environ. Microbiol.">
        <title>Genomic resolution of a cold subsurface aquifer community provides metabolic insights for novel microbes adapted to high CO concentrations.</title>
        <authorList>
            <person name="Probst A.J."/>
            <person name="Castelle C.J."/>
            <person name="Singh A."/>
            <person name="Brown C.T."/>
            <person name="Anantharaman K."/>
            <person name="Sharon I."/>
            <person name="Hug L.A."/>
            <person name="Burstein D."/>
            <person name="Emerson J.B."/>
            <person name="Thomas B.C."/>
            <person name="Banfield J.F."/>
        </authorList>
    </citation>
    <scope>NUCLEOTIDE SEQUENCE [LARGE SCALE GENOMIC DNA]</scope>
    <source>
        <strain evidence="13">CG1_02_38_13</strain>
    </source>
</reference>
<dbReference type="GO" id="GO:0005829">
    <property type="term" value="C:cytosol"/>
    <property type="evidence" value="ECO:0007669"/>
    <property type="project" value="TreeGrafter"/>
</dbReference>
<dbReference type="EC" id="6.1.1.9" evidence="2 10"/>
<keyword evidence="5" id="KW-0547">Nucleotide-binding</keyword>
<dbReference type="InterPro" id="IPR009008">
    <property type="entry name" value="Val/Leu/Ile-tRNA-synth_edit"/>
</dbReference>
<name>A0A1J4U1W1_9BACT</name>
<dbReference type="PANTHER" id="PTHR11946:SF93">
    <property type="entry name" value="VALINE--TRNA LIGASE, CHLOROPLASTIC_MITOCHONDRIAL 2"/>
    <property type="match status" value="1"/>
</dbReference>
<dbReference type="SUPFAM" id="SSF52374">
    <property type="entry name" value="Nucleotidylyl transferase"/>
    <property type="match status" value="1"/>
</dbReference>
<sequence>MSKKYNFREREKYWREFWNEHRIYKFNSKSKKPFYSVDTPPPYVSADHLHAGHIMSYSQAEFVVRYKRMRGFEVFYPMGFDDNGLPTERFVEKKYNINKNEISRTEFVKKCLAETKIGSQTYKNLWQLLGISVDWSKTYSTIDKHSQKISQWSFIDLYNKGKMIRKDEPSYWCTKCQTAIAQADLEDKEEEGILNYIEFKSTEEKNQKFLIATTRPELLPACVALFVNPNDKRYQGTVGKKAIVPLFDYEIPILTDEEVDPKFGTGIMMVCAWGDVEDVKKCKKYNLEIRSILNLDGRLNKLAGEYVNLNLKQARGKIVEKLKQEKYLQKQENLTHVLNVHERCGATVEFVKNKQWFIDVLNIKNELIEQADKMNWHPQFMKQRYIDWVNALTWDWCISRQRYYGVPFPVWYCGQCGAIILPDVNDLPVDPMVDKPKIAKCPKCNYHKFIPEKDVMDTWMTSSLTPVIVSKLIPDKKVQNKLYPCSLRPQAFEIIRTWLFYTVVKSFYHFNDVPFKDIMISGHGLDEKGQKISKRLGNFTQPEIIIEQSGADALRYWATGATLGENLRYNQDEINKGKRTVTKLHNAAQFCLLHFKDNDYSNFDAANLRPEDRWILRNLDETIKKTTEYFDLYQYSKARDEIDNFFWHYFCDNYLEFIKHRLYQDGSDNQAKITLYKVLLGIIKMYAPILPYITEEIYHLYFDRLENEQSIHISKWPETTGLTFKKQELNEFNQVVDVIRAIRKNKSENQISLGKEIDEFKTLVEIPNKYSNFIKSAANIKKLIITKK</sequence>
<dbReference type="SUPFAM" id="SSF50677">
    <property type="entry name" value="ValRS/IleRS/LeuRS editing domain"/>
    <property type="match status" value="1"/>
</dbReference>
<accession>A0A1J4U1W1</accession>
<evidence type="ECO:0000256" key="6">
    <source>
        <dbReference type="ARBA" id="ARBA00022840"/>
    </source>
</evidence>
<dbReference type="InterPro" id="IPR014729">
    <property type="entry name" value="Rossmann-like_a/b/a_fold"/>
</dbReference>
<dbReference type="PANTHER" id="PTHR11946">
    <property type="entry name" value="VALYL-TRNA SYNTHETASES"/>
    <property type="match status" value="1"/>
</dbReference>
<feature type="domain" description="Aminoacyl-tRNA synthetase class Ia" evidence="11">
    <location>
        <begin position="14"/>
        <end position="568"/>
    </location>
</feature>
<dbReference type="InterPro" id="IPR033705">
    <property type="entry name" value="Anticodon_Ia_Val"/>
</dbReference>
<evidence type="ECO:0000256" key="4">
    <source>
        <dbReference type="ARBA" id="ARBA00022598"/>
    </source>
</evidence>
<dbReference type="SUPFAM" id="SSF47323">
    <property type="entry name" value="Anticodon-binding domain of a subclass of class I aminoacyl-tRNA synthetases"/>
    <property type="match status" value="1"/>
</dbReference>
<dbReference type="Gene3D" id="1.10.730.10">
    <property type="entry name" value="Isoleucyl-tRNA Synthetase, Domain 1"/>
    <property type="match status" value="1"/>
</dbReference>
<evidence type="ECO:0000259" key="12">
    <source>
        <dbReference type="Pfam" id="PF08264"/>
    </source>
</evidence>
<evidence type="ECO:0000256" key="3">
    <source>
        <dbReference type="ARBA" id="ARBA00022490"/>
    </source>
</evidence>
<keyword evidence="3" id="KW-0963">Cytoplasm</keyword>
<dbReference type="EMBL" id="MNVB01000065">
    <property type="protein sequence ID" value="OIO16263.1"/>
    <property type="molecule type" value="Genomic_DNA"/>
</dbReference>
<comment type="catalytic activity">
    <reaction evidence="9">
        <text>tRNA(Val) + L-valine + ATP = L-valyl-tRNA(Val) + AMP + diphosphate</text>
        <dbReference type="Rhea" id="RHEA:10704"/>
        <dbReference type="Rhea" id="RHEA-COMP:9672"/>
        <dbReference type="Rhea" id="RHEA-COMP:9708"/>
        <dbReference type="ChEBI" id="CHEBI:30616"/>
        <dbReference type="ChEBI" id="CHEBI:33019"/>
        <dbReference type="ChEBI" id="CHEBI:57762"/>
        <dbReference type="ChEBI" id="CHEBI:78442"/>
        <dbReference type="ChEBI" id="CHEBI:78537"/>
        <dbReference type="ChEBI" id="CHEBI:456215"/>
        <dbReference type="EC" id="6.1.1.9"/>
    </reaction>
</comment>
<dbReference type="InterPro" id="IPR009080">
    <property type="entry name" value="tRNAsynth_Ia_anticodon-bd"/>
</dbReference>